<evidence type="ECO:0000256" key="5">
    <source>
        <dbReference type="ARBA" id="ARBA00022989"/>
    </source>
</evidence>
<feature type="transmembrane region" description="Helical" evidence="7">
    <location>
        <begin position="338"/>
        <end position="361"/>
    </location>
</feature>
<feature type="domain" description="Major facilitator superfamily (MFS) profile" evidence="8">
    <location>
        <begin position="24"/>
        <end position="395"/>
    </location>
</feature>
<feature type="transmembrane region" description="Helical" evidence="7">
    <location>
        <begin position="246"/>
        <end position="266"/>
    </location>
</feature>
<evidence type="ECO:0000256" key="6">
    <source>
        <dbReference type="ARBA" id="ARBA00023136"/>
    </source>
</evidence>
<protein>
    <submittedName>
        <fullName evidence="9">MFS transporter</fullName>
    </submittedName>
</protein>
<name>A0ABP4PCC4_9ACTN</name>
<proteinExistence type="predicted"/>
<dbReference type="Pfam" id="PF07690">
    <property type="entry name" value="MFS_1"/>
    <property type="match status" value="1"/>
</dbReference>
<sequence>MTNHIGFIGHAERVPMSWSSLPPAVWVLVVARAVNRLGAFTLPFLAVVLTVELGATVSQAGLILTGFGLATIPSRLFGGHLADRIGRKWTIVAGLGGCAVAQLWIAASPGLWSAIPAVVLLGLAFEIYEPPSQAIIADVTGPADRPAAYGLLGAAMAVAAVAAGLLAAWLGQWDLRWLFVVDAATCLACAVLVGLALPGARRAQLNRAARAWRDRKLLLMLGVGTVFAVLYMEVLFGLPLTMLDEGVPASGVGIVLAVSALTQIAGQPLLRRLVLDDFQVMTVGYVLLAVGLLATGFAGSLSAFVVAAVVWSLGDLLLLGRALTIVSGLAPEHARGRYLATYGLSWGFATAVAPLAGSWLIEGVGSFGLWAICGLAAGGLAAVQPLLRCRLRKPD</sequence>
<comment type="subcellular location">
    <subcellularLocation>
        <location evidence="1">Cell membrane</location>
        <topology evidence="1">Multi-pass membrane protein</topology>
    </subcellularLocation>
</comment>
<feature type="transmembrane region" description="Helical" evidence="7">
    <location>
        <begin position="89"/>
        <end position="105"/>
    </location>
</feature>
<dbReference type="SUPFAM" id="SSF103473">
    <property type="entry name" value="MFS general substrate transporter"/>
    <property type="match status" value="1"/>
</dbReference>
<reference evidence="10" key="1">
    <citation type="journal article" date="2019" name="Int. J. Syst. Evol. Microbiol.">
        <title>The Global Catalogue of Microorganisms (GCM) 10K type strain sequencing project: providing services to taxonomists for standard genome sequencing and annotation.</title>
        <authorList>
            <consortium name="The Broad Institute Genomics Platform"/>
            <consortium name="The Broad Institute Genome Sequencing Center for Infectious Disease"/>
            <person name="Wu L."/>
            <person name="Ma J."/>
        </authorList>
    </citation>
    <scope>NUCLEOTIDE SEQUENCE [LARGE SCALE GENOMIC DNA]</scope>
    <source>
        <strain evidence="10">JCM 14969</strain>
    </source>
</reference>
<keyword evidence="4 7" id="KW-0812">Transmembrane</keyword>
<dbReference type="InterPro" id="IPR036259">
    <property type="entry name" value="MFS_trans_sf"/>
</dbReference>
<evidence type="ECO:0000256" key="4">
    <source>
        <dbReference type="ARBA" id="ARBA00022692"/>
    </source>
</evidence>
<evidence type="ECO:0000256" key="7">
    <source>
        <dbReference type="SAM" id="Phobius"/>
    </source>
</evidence>
<evidence type="ECO:0000256" key="3">
    <source>
        <dbReference type="ARBA" id="ARBA00022475"/>
    </source>
</evidence>
<keyword evidence="10" id="KW-1185">Reference proteome</keyword>
<feature type="transmembrane region" description="Helical" evidence="7">
    <location>
        <begin position="57"/>
        <end position="77"/>
    </location>
</feature>
<evidence type="ECO:0000313" key="9">
    <source>
        <dbReference type="EMBL" id="GAA1575299.1"/>
    </source>
</evidence>
<keyword evidence="3" id="KW-1003">Cell membrane</keyword>
<accession>A0ABP4PCC4</accession>
<feature type="transmembrane region" description="Helical" evidence="7">
    <location>
        <begin position="177"/>
        <end position="197"/>
    </location>
</feature>
<evidence type="ECO:0000259" key="8">
    <source>
        <dbReference type="PROSITE" id="PS50850"/>
    </source>
</evidence>
<gene>
    <name evidence="9" type="ORF">GCM10009789_30900</name>
</gene>
<feature type="transmembrane region" description="Helical" evidence="7">
    <location>
        <begin position="111"/>
        <end position="128"/>
    </location>
</feature>
<evidence type="ECO:0000313" key="10">
    <source>
        <dbReference type="Proteomes" id="UP001500393"/>
    </source>
</evidence>
<dbReference type="InterPro" id="IPR011701">
    <property type="entry name" value="MFS"/>
</dbReference>
<keyword evidence="6 7" id="KW-0472">Membrane</keyword>
<dbReference type="InterPro" id="IPR020846">
    <property type="entry name" value="MFS_dom"/>
</dbReference>
<dbReference type="PANTHER" id="PTHR23517">
    <property type="entry name" value="RESISTANCE PROTEIN MDTM, PUTATIVE-RELATED-RELATED"/>
    <property type="match status" value="1"/>
</dbReference>
<evidence type="ECO:0000256" key="1">
    <source>
        <dbReference type="ARBA" id="ARBA00004651"/>
    </source>
</evidence>
<feature type="transmembrane region" description="Helical" evidence="7">
    <location>
        <begin position="217"/>
        <end position="240"/>
    </location>
</feature>
<organism evidence="9 10">
    <name type="scientific">Kribbella sancticallisti</name>
    <dbReference type="NCBI Taxonomy" id="460087"/>
    <lineage>
        <taxon>Bacteria</taxon>
        <taxon>Bacillati</taxon>
        <taxon>Actinomycetota</taxon>
        <taxon>Actinomycetes</taxon>
        <taxon>Propionibacteriales</taxon>
        <taxon>Kribbellaceae</taxon>
        <taxon>Kribbella</taxon>
    </lineage>
</organism>
<evidence type="ECO:0000256" key="2">
    <source>
        <dbReference type="ARBA" id="ARBA00022448"/>
    </source>
</evidence>
<dbReference type="Gene3D" id="1.20.1250.20">
    <property type="entry name" value="MFS general substrate transporter like domains"/>
    <property type="match status" value="1"/>
</dbReference>
<feature type="transmembrane region" description="Helical" evidence="7">
    <location>
        <begin position="367"/>
        <end position="387"/>
    </location>
</feature>
<keyword evidence="5 7" id="KW-1133">Transmembrane helix</keyword>
<dbReference type="EMBL" id="BAAAOS010000019">
    <property type="protein sequence ID" value="GAA1575299.1"/>
    <property type="molecule type" value="Genomic_DNA"/>
</dbReference>
<comment type="caution">
    <text evidence="9">The sequence shown here is derived from an EMBL/GenBank/DDBJ whole genome shotgun (WGS) entry which is preliminary data.</text>
</comment>
<dbReference type="PANTHER" id="PTHR23517:SF2">
    <property type="entry name" value="MULTIDRUG RESISTANCE PROTEIN MDTH"/>
    <property type="match status" value="1"/>
</dbReference>
<feature type="transmembrane region" description="Helical" evidence="7">
    <location>
        <begin position="278"/>
        <end position="298"/>
    </location>
</feature>
<keyword evidence="2" id="KW-0813">Transport</keyword>
<feature type="transmembrane region" description="Helical" evidence="7">
    <location>
        <begin position="149"/>
        <end position="171"/>
    </location>
</feature>
<dbReference type="InterPro" id="IPR050171">
    <property type="entry name" value="MFS_Transporters"/>
</dbReference>
<dbReference type="Proteomes" id="UP001500393">
    <property type="component" value="Unassembled WGS sequence"/>
</dbReference>
<dbReference type="PROSITE" id="PS50850">
    <property type="entry name" value="MFS"/>
    <property type="match status" value="1"/>
</dbReference>
<feature type="transmembrane region" description="Helical" evidence="7">
    <location>
        <begin position="25"/>
        <end position="51"/>
    </location>
</feature>
<feature type="transmembrane region" description="Helical" evidence="7">
    <location>
        <begin position="304"/>
        <end position="326"/>
    </location>
</feature>